<dbReference type="Proteomes" id="UP000278475">
    <property type="component" value="Unassembled WGS sequence"/>
</dbReference>
<reference evidence="5 6" key="1">
    <citation type="submission" date="2018-06" db="EMBL/GenBank/DDBJ databases">
        <title>Extensive metabolic versatility and redundancy in microbially diverse, dynamic hydrothermal sediments.</title>
        <authorList>
            <person name="Dombrowski N."/>
            <person name="Teske A."/>
            <person name="Baker B.J."/>
        </authorList>
    </citation>
    <scope>NUCLEOTIDE SEQUENCE [LARGE SCALE GENOMIC DNA]</scope>
    <source>
        <strain evidence="4">B34_G17</strain>
        <strain evidence="3">B66_G16</strain>
    </source>
</reference>
<dbReference type="EMBL" id="QMQX01000117">
    <property type="protein sequence ID" value="RLE51301.1"/>
    <property type="molecule type" value="Genomic_DNA"/>
</dbReference>
<evidence type="ECO:0008006" key="7">
    <source>
        <dbReference type="Google" id="ProtNLM"/>
    </source>
</evidence>
<evidence type="ECO:0000256" key="2">
    <source>
        <dbReference type="SAM" id="Phobius"/>
    </source>
</evidence>
<feature type="transmembrane region" description="Helical" evidence="2">
    <location>
        <begin position="219"/>
        <end position="236"/>
    </location>
</feature>
<dbReference type="EMBL" id="QMQV01000044">
    <property type="protein sequence ID" value="RLE49256.1"/>
    <property type="molecule type" value="Genomic_DNA"/>
</dbReference>
<evidence type="ECO:0000313" key="6">
    <source>
        <dbReference type="Proteomes" id="UP000278475"/>
    </source>
</evidence>
<organism evidence="3 6">
    <name type="scientific">Thermoproteota archaeon</name>
    <dbReference type="NCBI Taxonomy" id="2056631"/>
    <lineage>
        <taxon>Archaea</taxon>
        <taxon>Thermoproteota</taxon>
    </lineage>
</organism>
<name>A0A497EQ51_9CREN</name>
<sequence>MRLINNKIKLYVLLLSLMTLSLLLTTASATIVREQGVGLIVKSLQRKIVLNPGFTDIEDYVIFTNVGSETVNAVLVKLPKHVADIKVYDTISFLDFEIIGEEDGKTLLNIYPRFSLKQNTSTSFTIAYRLSSSYLKPEGLVLIPVADDIKSQYPYQVKSIKLIIYTPETTTSISELNPQPSMVEKGWRYKLVYVFEQLPMSKTISFKASYTVYATIPKPVILASAIAIGLASFLAYKKARKRIEKKILVKKPLALAAKVSELAKLVDKWFSLQAEIVKTEEEYRLGKISKREYTSRSEVLKKDLEDVHSNIEDKVSKLSKEIKTHAEVLQEVVSVLKDLKSDYSKLEEASRQYAIRQITRAQYEKIKAQVFSKSSQLKTKLHKKLSEIEESLS</sequence>
<comment type="caution">
    <text evidence="3">The sequence shown here is derived from an EMBL/GenBank/DDBJ whole genome shotgun (WGS) entry which is preliminary data.</text>
</comment>
<keyword evidence="2" id="KW-1133">Transmembrane helix</keyword>
<evidence type="ECO:0000313" key="5">
    <source>
        <dbReference type="Proteomes" id="UP000272051"/>
    </source>
</evidence>
<dbReference type="AlphaFoldDB" id="A0A497EQ51"/>
<protein>
    <recommendedName>
        <fullName evidence="7">Ribophorin I</fullName>
    </recommendedName>
</protein>
<accession>A0A497EQ51</accession>
<dbReference type="Proteomes" id="UP000272051">
    <property type="component" value="Unassembled WGS sequence"/>
</dbReference>
<evidence type="ECO:0000313" key="4">
    <source>
        <dbReference type="EMBL" id="RLE51301.1"/>
    </source>
</evidence>
<evidence type="ECO:0000256" key="1">
    <source>
        <dbReference type="SAM" id="Coils"/>
    </source>
</evidence>
<feature type="coiled-coil region" evidence="1">
    <location>
        <begin position="301"/>
        <end position="356"/>
    </location>
</feature>
<proteinExistence type="predicted"/>
<gene>
    <name evidence="3" type="ORF">DRJ31_05635</name>
    <name evidence="4" type="ORF">DRJ33_06165</name>
</gene>
<evidence type="ECO:0000313" key="3">
    <source>
        <dbReference type="EMBL" id="RLE49256.1"/>
    </source>
</evidence>
<keyword evidence="2" id="KW-0812">Transmembrane</keyword>
<keyword evidence="1" id="KW-0175">Coiled coil</keyword>
<keyword evidence="2" id="KW-0472">Membrane</keyword>